<dbReference type="AlphaFoldDB" id="A0AA40T3M1"/>
<protein>
    <submittedName>
        <fullName evidence="1">Uncharacterized protein</fullName>
    </submittedName>
</protein>
<dbReference type="EMBL" id="VJXY01000053">
    <property type="protein sequence ID" value="MBD6620060.1"/>
    <property type="molecule type" value="Genomic_DNA"/>
</dbReference>
<reference evidence="1" key="1">
    <citation type="submission" date="2019-07" db="EMBL/GenBank/DDBJ databases">
        <title>Toxilogical consequences of a new and cryptic species of cyanobacteria (Komarekiella delphini-convector) recovered from the epidermis of a bottlenose dolphin and 1500 ft. in the air.</title>
        <authorList>
            <person name="Brown A.O."/>
            <person name="Dvorak P."/>
            <person name="Villanueva C.D."/>
            <person name="Foss A.J."/>
            <person name="Garvey A.D."/>
            <person name="Gibson Q.A."/>
            <person name="Johansen J.R."/>
            <person name="Casamatta D.A."/>
        </authorList>
    </citation>
    <scope>NUCLEOTIDE SEQUENCE</scope>
    <source>
        <strain evidence="1">SJRDD-AB1</strain>
    </source>
</reference>
<sequence length="81" mass="9270">MTPNTKMIEELDPLVFCQIWGLTYEEGSKYLKIGSRTLAAYACQGKVTHREPSSRVKTLAAMRHNQWLKEGRKPDKLFGLT</sequence>
<evidence type="ECO:0000313" key="2">
    <source>
        <dbReference type="Proteomes" id="UP001165986"/>
    </source>
</evidence>
<proteinExistence type="predicted"/>
<dbReference type="Proteomes" id="UP001165986">
    <property type="component" value="Unassembled WGS sequence"/>
</dbReference>
<name>A0AA40T3M1_9NOST</name>
<evidence type="ECO:0000313" key="1">
    <source>
        <dbReference type="EMBL" id="MBD6620060.1"/>
    </source>
</evidence>
<accession>A0AA40T3M1</accession>
<organism evidence="1 2">
    <name type="scientific">Komarekiella delphini-convector SJRDD-AB1</name>
    <dbReference type="NCBI Taxonomy" id="2593771"/>
    <lineage>
        <taxon>Bacteria</taxon>
        <taxon>Bacillati</taxon>
        <taxon>Cyanobacteriota</taxon>
        <taxon>Cyanophyceae</taxon>
        <taxon>Nostocales</taxon>
        <taxon>Nostocaceae</taxon>
        <taxon>Komarekiella</taxon>
        <taxon>Komarekiella delphini-convector</taxon>
    </lineage>
</organism>
<dbReference type="RefSeq" id="WP_191761265.1">
    <property type="nucleotide sequence ID" value="NZ_VJXY01000053.1"/>
</dbReference>
<keyword evidence="2" id="KW-1185">Reference proteome</keyword>
<gene>
    <name evidence="1" type="ORF">FNW02_30755</name>
</gene>
<comment type="caution">
    <text evidence="1">The sequence shown here is derived from an EMBL/GenBank/DDBJ whole genome shotgun (WGS) entry which is preliminary data.</text>
</comment>